<keyword evidence="9" id="KW-1185">Reference proteome</keyword>
<evidence type="ECO:0000313" key="9">
    <source>
        <dbReference type="Proteomes" id="UP000283509"/>
    </source>
</evidence>
<dbReference type="InterPro" id="IPR001254">
    <property type="entry name" value="Trypsin_dom"/>
</dbReference>
<dbReference type="InterPro" id="IPR043504">
    <property type="entry name" value="Peptidase_S1_PA_chymotrypsin"/>
</dbReference>
<dbReference type="GO" id="GO:0004252">
    <property type="term" value="F:serine-type endopeptidase activity"/>
    <property type="evidence" value="ECO:0007669"/>
    <property type="project" value="InterPro"/>
</dbReference>
<dbReference type="InterPro" id="IPR009003">
    <property type="entry name" value="Peptidase_S1_PA"/>
</dbReference>
<dbReference type="PROSITE" id="PS50240">
    <property type="entry name" value="TRYPSIN_DOM"/>
    <property type="match status" value="1"/>
</dbReference>
<evidence type="ECO:0000256" key="4">
    <source>
        <dbReference type="ARBA" id="ARBA00023157"/>
    </source>
</evidence>
<dbReference type="AlphaFoldDB" id="A0A3R7R002"/>
<dbReference type="PANTHER" id="PTHR24264:SF83">
    <property type="entry name" value="COMPLEMENT FACTOR I"/>
    <property type="match status" value="1"/>
</dbReference>
<feature type="signal peptide" evidence="6">
    <location>
        <begin position="1"/>
        <end position="20"/>
    </location>
</feature>
<keyword evidence="3" id="KW-0720">Serine protease</keyword>
<reference evidence="8 9" key="1">
    <citation type="submission" date="2018-04" db="EMBL/GenBank/DDBJ databases">
        <authorList>
            <person name="Zhang X."/>
            <person name="Yuan J."/>
            <person name="Li F."/>
            <person name="Xiang J."/>
        </authorList>
    </citation>
    <scope>NUCLEOTIDE SEQUENCE [LARGE SCALE GENOMIC DNA]</scope>
    <source>
        <tissue evidence="8">Muscle</tissue>
    </source>
</reference>
<comment type="similarity">
    <text evidence="5">Belongs to the peptidase S1 family. CLIP subfamily.</text>
</comment>
<organism evidence="8 9">
    <name type="scientific">Penaeus vannamei</name>
    <name type="common">Whiteleg shrimp</name>
    <name type="synonym">Litopenaeus vannamei</name>
    <dbReference type="NCBI Taxonomy" id="6689"/>
    <lineage>
        <taxon>Eukaryota</taxon>
        <taxon>Metazoa</taxon>
        <taxon>Ecdysozoa</taxon>
        <taxon>Arthropoda</taxon>
        <taxon>Crustacea</taxon>
        <taxon>Multicrustacea</taxon>
        <taxon>Malacostraca</taxon>
        <taxon>Eumalacostraca</taxon>
        <taxon>Eucarida</taxon>
        <taxon>Decapoda</taxon>
        <taxon>Dendrobranchiata</taxon>
        <taxon>Penaeoidea</taxon>
        <taxon>Penaeidae</taxon>
        <taxon>Penaeus</taxon>
    </lineage>
</organism>
<accession>A0A3R7R002</accession>
<evidence type="ECO:0000313" key="8">
    <source>
        <dbReference type="EMBL" id="ROT85354.1"/>
    </source>
</evidence>
<dbReference type="SMART" id="SM00020">
    <property type="entry name" value="Tryp_SPc"/>
    <property type="match status" value="1"/>
</dbReference>
<dbReference type="GO" id="GO:0005615">
    <property type="term" value="C:extracellular space"/>
    <property type="evidence" value="ECO:0007669"/>
    <property type="project" value="TreeGrafter"/>
</dbReference>
<reference evidence="8 9" key="2">
    <citation type="submission" date="2019-01" db="EMBL/GenBank/DDBJ databases">
        <title>The decoding of complex shrimp genome reveals the adaptation for benthos swimmer, frequently molting mechanism and breeding impact on genome.</title>
        <authorList>
            <person name="Sun Y."/>
            <person name="Gao Y."/>
            <person name="Yu Y."/>
        </authorList>
    </citation>
    <scope>NUCLEOTIDE SEQUENCE [LARGE SCALE GENOMIC DNA]</scope>
    <source>
        <tissue evidence="8">Muscle</tissue>
    </source>
</reference>
<dbReference type="OrthoDB" id="6348928at2759"/>
<comment type="caution">
    <text evidence="8">The sequence shown here is derived from an EMBL/GenBank/DDBJ whole genome shotgun (WGS) entry which is preliminary data.</text>
</comment>
<keyword evidence="4" id="KW-1015">Disulfide bond</keyword>
<evidence type="ECO:0000256" key="1">
    <source>
        <dbReference type="ARBA" id="ARBA00022670"/>
    </source>
</evidence>
<evidence type="ECO:0000256" key="5">
    <source>
        <dbReference type="ARBA" id="ARBA00024195"/>
    </source>
</evidence>
<sequence length="207" mass="23164">MAFALLLLCLLVGRSPPVSPRRFDWSTIWVRVGEYDFRRTDDTPHRDIRIADFRLHSNFNSRTFENDIALLILEQPVTFNNYVRKICLPPAGQSFINTRATVTGWGALAYQGPVSPVLNKVVLPIWDNEQCDAAYDQPIRSTMLCAGLPEGGQDSCQDDSGGPLMVQNNNKWTVVGIVSFGTRCAEPGKPGVYTRVNSFLDWIRSNA</sequence>
<dbReference type="CDD" id="cd00190">
    <property type="entry name" value="Tryp_SPc"/>
    <property type="match status" value="1"/>
</dbReference>
<name>A0A3R7R002_PENVA</name>
<evidence type="ECO:0000256" key="6">
    <source>
        <dbReference type="SAM" id="SignalP"/>
    </source>
</evidence>
<evidence type="ECO:0000256" key="2">
    <source>
        <dbReference type="ARBA" id="ARBA00022801"/>
    </source>
</evidence>
<keyword evidence="6" id="KW-0732">Signal</keyword>
<feature type="domain" description="Peptidase S1" evidence="7">
    <location>
        <begin position="9"/>
        <end position="207"/>
    </location>
</feature>
<dbReference type="STRING" id="6689.A0A3R7R002"/>
<dbReference type="PANTHER" id="PTHR24264">
    <property type="entry name" value="TRYPSIN-RELATED"/>
    <property type="match status" value="1"/>
</dbReference>
<dbReference type="Proteomes" id="UP000283509">
    <property type="component" value="Unassembled WGS sequence"/>
</dbReference>
<keyword evidence="1" id="KW-0645">Protease</keyword>
<dbReference type="PRINTS" id="PR00722">
    <property type="entry name" value="CHYMOTRYPSIN"/>
</dbReference>
<evidence type="ECO:0000256" key="3">
    <source>
        <dbReference type="ARBA" id="ARBA00022825"/>
    </source>
</evidence>
<keyword evidence="2" id="KW-0378">Hydrolase</keyword>
<dbReference type="FunFam" id="2.40.10.10:FF:000002">
    <property type="entry name" value="Transmembrane protease serine"/>
    <property type="match status" value="1"/>
</dbReference>
<dbReference type="EMBL" id="QCYY01000300">
    <property type="protein sequence ID" value="ROT85354.1"/>
    <property type="molecule type" value="Genomic_DNA"/>
</dbReference>
<evidence type="ECO:0000259" key="7">
    <source>
        <dbReference type="PROSITE" id="PS50240"/>
    </source>
</evidence>
<dbReference type="InterPro" id="IPR001314">
    <property type="entry name" value="Peptidase_S1A"/>
</dbReference>
<protein>
    <submittedName>
        <fullName evidence="8">Prophenoloxidase activating enzyme</fullName>
    </submittedName>
</protein>
<dbReference type="GO" id="GO:0006508">
    <property type="term" value="P:proteolysis"/>
    <property type="evidence" value="ECO:0007669"/>
    <property type="project" value="UniProtKB-KW"/>
</dbReference>
<dbReference type="Gene3D" id="2.40.10.10">
    <property type="entry name" value="Trypsin-like serine proteases"/>
    <property type="match status" value="1"/>
</dbReference>
<dbReference type="InterPro" id="IPR050127">
    <property type="entry name" value="Serine_Proteases_S1"/>
</dbReference>
<dbReference type="SUPFAM" id="SSF50494">
    <property type="entry name" value="Trypsin-like serine proteases"/>
    <property type="match status" value="1"/>
</dbReference>
<feature type="chain" id="PRO_5018592808" evidence="6">
    <location>
        <begin position="21"/>
        <end position="207"/>
    </location>
</feature>
<proteinExistence type="inferred from homology"/>
<dbReference type="Pfam" id="PF00089">
    <property type="entry name" value="Trypsin"/>
    <property type="match status" value="1"/>
</dbReference>
<gene>
    <name evidence="8" type="ORF">C7M84_015963</name>
</gene>